<evidence type="ECO:0000313" key="2">
    <source>
        <dbReference type="Proteomes" id="UP000625711"/>
    </source>
</evidence>
<proteinExistence type="predicted"/>
<reference evidence="1" key="1">
    <citation type="submission" date="2020-08" db="EMBL/GenBank/DDBJ databases">
        <title>Genome sequencing and assembly of the red palm weevil Rhynchophorus ferrugineus.</title>
        <authorList>
            <person name="Dias G.B."/>
            <person name="Bergman C.M."/>
            <person name="Manee M."/>
        </authorList>
    </citation>
    <scope>NUCLEOTIDE SEQUENCE</scope>
    <source>
        <strain evidence="1">AA-2017</strain>
        <tissue evidence="1">Whole larva</tissue>
    </source>
</reference>
<dbReference type="EMBL" id="JAACXV010000125">
    <property type="protein sequence ID" value="KAF7283248.1"/>
    <property type="molecule type" value="Genomic_DNA"/>
</dbReference>
<accession>A0A834IQL4</accession>
<sequence length="127" mass="14219">MVKHIIFNKGTDVNFDVNDRLLDLLPFAGSCFGLTLLELPCWFPERYEGRRGIDLCYGLGTTLDTSQINPLDEIVEKQHQNGKEHHSPILDRVPGREQQTECVLAERSGTIGTAYDFGLMPPIGIGF</sequence>
<dbReference type="Proteomes" id="UP000625711">
    <property type="component" value="Unassembled WGS sequence"/>
</dbReference>
<comment type="caution">
    <text evidence="1">The sequence shown here is derived from an EMBL/GenBank/DDBJ whole genome shotgun (WGS) entry which is preliminary data.</text>
</comment>
<dbReference type="AlphaFoldDB" id="A0A834IQL4"/>
<protein>
    <submittedName>
        <fullName evidence="1">Uncharacterized protein</fullName>
    </submittedName>
</protein>
<gene>
    <name evidence="1" type="ORF">GWI33_001074</name>
</gene>
<keyword evidence="2" id="KW-1185">Reference proteome</keyword>
<name>A0A834IQL4_RHYFE</name>
<organism evidence="1 2">
    <name type="scientific">Rhynchophorus ferrugineus</name>
    <name type="common">Red palm weevil</name>
    <name type="synonym">Curculio ferrugineus</name>
    <dbReference type="NCBI Taxonomy" id="354439"/>
    <lineage>
        <taxon>Eukaryota</taxon>
        <taxon>Metazoa</taxon>
        <taxon>Ecdysozoa</taxon>
        <taxon>Arthropoda</taxon>
        <taxon>Hexapoda</taxon>
        <taxon>Insecta</taxon>
        <taxon>Pterygota</taxon>
        <taxon>Neoptera</taxon>
        <taxon>Endopterygota</taxon>
        <taxon>Coleoptera</taxon>
        <taxon>Polyphaga</taxon>
        <taxon>Cucujiformia</taxon>
        <taxon>Curculionidae</taxon>
        <taxon>Dryophthorinae</taxon>
        <taxon>Rhynchophorus</taxon>
    </lineage>
</organism>
<evidence type="ECO:0000313" key="1">
    <source>
        <dbReference type="EMBL" id="KAF7283248.1"/>
    </source>
</evidence>